<dbReference type="InterPro" id="IPR004107">
    <property type="entry name" value="Integrase_SAM-like_N"/>
</dbReference>
<dbReference type="PANTHER" id="PTHR30629">
    <property type="entry name" value="PROPHAGE INTEGRASE"/>
    <property type="match status" value="1"/>
</dbReference>
<evidence type="ECO:0000259" key="5">
    <source>
        <dbReference type="PROSITE" id="PS51898"/>
    </source>
</evidence>
<reference evidence="7" key="1">
    <citation type="journal article" date="2019" name="Int. J. Syst. Evol. Microbiol.">
        <title>The Global Catalogue of Microorganisms (GCM) 10K type strain sequencing project: providing services to taxonomists for standard genome sequencing and annotation.</title>
        <authorList>
            <consortium name="The Broad Institute Genomics Platform"/>
            <consortium name="The Broad Institute Genome Sequencing Center for Infectious Disease"/>
            <person name="Wu L."/>
            <person name="Ma J."/>
        </authorList>
    </citation>
    <scope>NUCLEOTIDE SEQUENCE [LARGE SCALE GENOMIC DNA]</scope>
    <source>
        <strain evidence="7">JCM 16914</strain>
    </source>
</reference>
<dbReference type="InterPro" id="IPR002104">
    <property type="entry name" value="Integrase_catalytic"/>
</dbReference>
<feature type="domain" description="Tyr recombinase" evidence="5">
    <location>
        <begin position="204"/>
        <end position="379"/>
    </location>
</feature>
<evidence type="ECO:0000313" key="6">
    <source>
        <dbReference type="EMBL" id="GAA3897097.1"/>
    </source>
</evidence>
<dbReference type="InterPro" id="IPR038488">
    <property type="entry name" value="Integrase_DNA-bd_sf"/>
</dbReference>
<dbReference type="PANTHER" id="PTHR30629:SF2">
    <property type="entry name" value="PROPHAGE INTEGRASE INTS-RELATED"/>
    <property type="match status" value="1"/>
</dbReference>
<dbReference type="InterPro" id="IPR025166">
    <property type="entry name" value="Integrase_DNA_bind_dom"/>
</dbReference>
<dbReference type="Gene3D" id="1.10.150.130">
    <property type="match status" value="1"/>
</dbReference>
<protein>
    <recommendedName>
        <fullName evidence="5">Tyr recombinase domain-containing protein</fullName>
    </recommendedName>
</protein>
<evidence type="ECO:0000256" key="3">
    <source>
        <dbReference type="ARBA" id="ARBA00023125"/>
    </source>
</evidence>
<keyword evidence="3" id="KW-0238">DNA-binding</keyword>
<proteinExistence type="inferred from homology"/>
<comment type="similarity">
    <text evidence="1">Belongs to the 'phage' integrase family.</text>
</comment>
<comment type="caution">
    <text evidence="6">The sequence shown here is derived from an EMBL/GenBank/DDBJ whole genome shotgun (WGS) entry which is preliminary data.</text>
</comment>
<dbReference type="PROSITE" id="PS51898">
    <property type="entry name" value="TYR_RECOMBINASE"/>
    <property type="match status" value="1"/>
</dbReference>
<keyword evidence="7" id="KW-1185">Reference proteome</keyword>
<dbReference type="CDD" id="cd00796">
    <property type="entry name" value="INT_Rci_Hp1_C"/>
    <property type="match status" value="1"/>
</dbReference>
<dbReference type="Pfam" id="PF13356">
    <property type="entry name" value="Arm-DNA-bind_3"/>
    <property type="match status" value="1"/>
</dbReference>
<dbReference type="Pfam" id="PF14659">
    <property type="entry name" value="Phage_int_SAM_3"/>
    <property type="match status" value="1"/>
</dbReference>
<keyword evidence="4" id="KW-0233">DNA recombination</keyword>
<evidence type="ECO:0000256" key="2">
    <source>
        <dbReference type="ARBA" id="ARBA00022908"/>
    </source>
</evidence>
<dbReference type="Gene3D" id="1.10.443.10">
    <property type="entry name" value="Intergrase catalytic core"/>
    <property type="match status" value="1"/>
</dbReference>
<evidence type="ECO:0000313" key="7">
    <source>
        <dbReference type="Proteomes" id="UP001500133"/>
    </source>
</evidence>
<dbReference type="Pfam" id="PF00589">
    <property type="entry name" value="Phage_integrase"/>
    <property type="match status" value="1"/>
</dbReference>
<sequence length="396" mass="45482">MPKTALSQSVIKTLRCPDGKRKIEYCDTQFPGFLMELRATNPHVGTLYLRYKNERGKTQYAKLGTTAELTIPQGRKKAKQLKARIMLGEDPRAETKKRKATPEFARFVEERYLPYVKVRKRSWETDVSFLKNYLLPVFGDSPLDHITRRQVVTFHQALREKGLAPSSCDRQLMLLSYIFNLAIQWDVAEHNPVKGVKHFNADNKKERYLTQDELNRLLHVLNTDHNRVVCQVILLLLSTGARLGEALKARWHDIDIPARQWRIPAANAKGKKTRLIPLNDVAVKLLDDIWQQCGGHEHLFISQQTGKPLTTITWVWHRLRQQAGLPEFRIHDCRHQYASMLVNSGRTLYEVQKILGHSCPKVTLRYAHLSQKTLQQASNAASTALEQIAFTPVDAP</sequence>
<dbReference type="InterPro" id="IPR010998">
    <property type="entry name" value="Integrase_recombinase_N"/>
</dbReference>
<evidence type="ECO:0000256" key="1">
    <source>
        <dbReference type="ARBA" id="ARBA00008857"/>
    </source>
</evidence>
<gene>
    <name evidence="6" type="ORF">GCM10022228_04810</name>
</gene>
<evidence type="ECO:0000256" key="4">
    <source>
        <dbReference type="ARBA" id="ARBA00023172"/>
    </source>
</evidence>
<dbReference type="InterPro" id="IPR013762">
    <property type="entry name" value="Integrase-like_cat_sf"/>
</dbReference>
<dbReference type="Gene3D" id="3.30.160.390">
    <property type="entry name" value="Integrase, DNA-binding domain"/>
    <property type="match status" value="1"/>
</dbReference>
<dbReference type="InterPro" id="IPR050808">
    <property type="entry name" value="Phage_Integrase"/>
</dbReference>
<dbReference type="Proteomes" id="UP001500133">
    <property type="component" value="Unassembled WGS sequence"/>
</dbReference>
<dbReference type="EMBL" id="BAAAZT010000020">
    <property type="protein sequence ID" value="GAA3897097.1"/>
    <property type="molecule type" value="Genomic_DNA"/>
</dbReference>
<organism evidence="6 7">
    <name type="scientific">Halomonas cibimaris</name>
    <dbReference type="NCBI Taxonomy" id="657012"/>
    <lineage>
        <taxon>Bacteria</taxon>
        <taxon>Pseudomonadati</taxon>
        <taxon>Pseudomonadota</taxon>
        <taxon>Gammaproteobacteria</taxon>
        <taxon>Oceanospirillales</taxon>
        <taxon>Halomonadaceae</taxon>
        <taxon>Halomonas</taxon>
    </lineage>
</organism>
<name>A0ABP7LAT3_9GAMM</name>
<keyword evidence="2" id="KW-0229">DNA integration</keyword>
<dbReference type="InterPro" id="IPR011010">
    <property type="entry name" value="DNA_brk_join_enz"/>
</dbReference>
<dbReference type="SUPFAM" id="SSF56349">
    <property type="entry name" value="DNA breaking-rejoining enzymes"/>
    <property type="match status" value="1"/>
</dbReference>
<accession>A0ABP7LAT3</accession>